<reference evidence="6 7" key="1">
    <citation type="journal article" date="2023" name="Int. J. Mol. Sci.">
        <title>De Novo Assembly and Annotation of 11 Diverse Shrub Willow (Salix) Genomes Reveals Novel Gene Organization in Sex-Linked Regions.</title>
        <authorList>
            <person name="Hyden B."/>
            <person name="Feng K."/>
            <person name="Yates T.B."/>
            <person name="Jawdy S."/>
            <person name="Cereghino C."/>
            <person name="Smart L.B."/>
            <person name="Muchero W."/>
        </authorList>
    </citation>
    <scope>NUCLEOTIDE SEQUENCE [LARGE SCALE GENOMIC DNA]</scope>
    <source>
        <tissue evidence="6">Shoot tip</tissue>
    </source>
</reference>
<evidence type="ECO:0000256" key="4">
    <source>
        <dbReference type="ARBA" id="ARBA00023163"/>
    </source>
</evidence>
<dbReference type="SUPFAM" id="SSF101936">
    <property type="entry name" value="DNA-binding pseudobarrel domain"/>
    <property type="match status" value="1"/>
</dbReference>
<organism evidence="6 7">
    <name type="scientific">Salix udensis</name>
    <dbReference type="NCBI Taxonomy" id="889485"/>
    <lineage>
        <taxon>Eukaryota</taxon>
        <taxon>Viridiplantae</taxon>
        <taxon>Streptophyta</taxon>
        <taxon>Embryophyta</taxon>
        <taxon>Tracheophyta</taxon>
        <taxon>Spermatophyta</taxon>
        <taxon>Magnoliopsida</taxon>
        <taxon>eudicotyledons</taxon>
        <taxon>Gunneridae</taxon>
        <taxon>Pentapetalae</taxon>
        <taxon>rosids</taxon>
        <taxon>fabids</taxon>
        <taxon>Malpighiales</taxon>
        <taxon>Salicaceae</taxon>
        <taxon>Saliceae</taxon>
        <taxon>Salix</taxon>
    </lineage>
</organism>
<evidence type="ECO:0000313" key="6">
    <source>
        <dbReference type="EMBL" id="KAJ6419629.1"/>
    </source>
</evidence>
<evidence type="ECO:0000313" key="7">
    <source>
        <dbReference type="Proteomes" id="UP001162972"/>
    </source>
</evidence>
<dbReference type="GO" id="GO:0006355">
    <property type="term" value="P:regulation of DNA-templated transcription"/>
    <property type="evidence" value="ECO:0007669"/>
    <property type="project" value="InterPro"/>
</dbReference>
<sequence length="83" mass="9362">MALNLVEMLQQIEPTNSDSCLSQPPRPTVGFSNTSTHGGFSVLRKHASQCLPPLDMIQPTPTQELVAKDLHGYEWRFKHILLY</sequence>
<evidence type="ECO:0008006" key="8">
    <source>
        <dbReference type="Google" id="ProtNLM"/>
    </source>
</evidence>
<dbReference type="InterPro" id="IPR015300">
    <property type="entry name" value="DNA-bd_pseudobarrel_sf"/>
</dbReference>
<evidence type="ECO:0000256" key="2">
    <source>
        <dbReference type="ARBA" id="ARBA00023015"/>
    </source>
</evidence>
<dbReference type="AlphaFoldDB" id="A0AAD6KC02"/>
<dbReference type="GO" id="GO:0005634">
    <property type="term" value="C:nucleus"/>
    <property type="evidence" value="ECO:0007669"/>
    <property type="project" value="UniProtKB-SubCell"/>
</dbReference>
<dbReference type="EMBL" id="JAPFFJ010000009">
    <property type="protein sequence ID" value="KAJ6419629.1"/>
    <property type="molecule type" value="Genomic_DNA"/>
</dbReference>
<dbReference type="PANTHER" id="PTHR31384:SF1">
    <property type="entry name" value="AUXIN RESPONSE FACTOR 9"/>
    <property type="match status" value="1"/>
</dbReference>
<keyword evidence="2" id="KW-0805">Transcription regulation</keyword>
<evidence type="ECO:0000256" key="3">
    <source>
        <dbReference type="ARBA" id="ARBA00023125"/>
    </source>
</evidence>
<comment type="caution">
    <text evidence="6">The sequence shown here is derived from an EMBL/GenBank/DDBJ whole genome shotgun (WGS) entry which is preliminary data.</text>
</comment>
<keyword evidence="3" id="KW-0238">DNA-binding</keyword>
<dbReference type="PANTHER" id="PTHR31384">
    <property type="entry name" value="AUXIN RESPONSE FACTOR 4-RELATED"/>
    <property type="match status" value="1"/>
</dbReference>
<protein>
    <recommendedName>
        <fullName evidence="8">TF-B3 domain-containing protein</fullName>
    </recommendedName>
</protein>
<dbReference type="Proteomes" id="UP001162972">
    <property type="component" value="Chromosome 7"/>
</dbReference>
<keyword evidence="4" id="KW-0804">Transcription</keyword>
<comment type="subcellular location">
    <subcellularLocation>
        <location evidence="1">Nucleus</location>
    </subcellularLocation>
</comment>
<gene>
    <name evidence="6" type="ORF">OIU84_029696</name>
</gene>
<name>A0AAD6KC02_9ROSI</name>
<dbReference type="GO" id="GO:0003677">
    <property type="term" value="F:DNA binding"/>
    <property type="evidence" value="ECO:0007669"/>
    <property type="project" value="UniProtKB-KW"/>
</dbReference>
<dbReference type="GO" id="GO:0009725">
    <property type="term" value="P:response to hormone"/>
    <property type="evidence" value="ECO:0007669"/>
    <property type="project" value="InterPro"/>
</dbReference>
<proteinExistence type="predicted"/>
<keyword evidence="5" id="KW-0539">Nucleus</keyword>
<evidence type="ECO:0000256" key="1">
    <source>
        <dbReference type="ARBA" id="ARBA00004123"/>
    </source>
</evidence>
<accession>A0AAD6KC02</accession>
<dbReference type="InterPro" id="IPR044835">
    <property type="entry name" value="ARF_plant"/>
</dbReference>
<keyword evidence="7" id="KW-1185">Reference proteome</keyword>
<dbReference type="Gene3D" id="2.40.330.10">
    <property type="entry name" value="DNA-binding pseudobarrel domain"/>
    <property type="match status" value="1"/>
</dbReference>
<evidence type="ECO:0000256" key="5">
    <source>
        <dbReference type="ARBA" id="ARBA00023242"/>
    </source>
</evidence>